<feature type="transmembrane region" description="Helical" evidence="1">
    <location>
        <begin position="213"/>
        <end position="237"/>
    </location>
</feature>
<comment type="caution">
    <text evidence="2">The sequence shown here is derived from an EMBL/GenBank/DDBJ whole genome shotgun (WGS) entry which is preliminary data.</text>
</comment>
<feature type="transmembrane region" description="Helical" evidence="1">
    <location>
        <begin position="174"/>
        <end position="193"/>
    </location>
</feature>
<dbReference type="Proteomes" id="UP001431221">
    <property type="component" value="Unassembled WGS sequence"/>
</dbReference>
<dbReference type="EMBL" id="JALNMJ010000016">
    <property type="protein sequence ID" value="MCK7614591.1"/>
    <property type="molecule type" value="Genomic_DNA"/>
</dbReference>
<evidence type="ECO:0008006" key="4">
    <source>
        <dbReference type="Google" id="ProtNLM"/>
    </source>
</evidence>
<keyword evidence="1" id="KW-1133">Transmembrane helix</keyword>
<protein>
    <recommendedName>
        <fullName evidence="4">Tellurite resistance protein TerB</fullName>
    </recommendedName>
</protein>
<evidence type="ECO:0000313" key="2">
    <source>
        <dbReference type="EMBL" id="MCK7614591.1"/>
    </source>
</evidence>
<organism evidence="2 3">
    <name type="scientific">Roseibium sediminicola</name>
    <dbReference type="NCBI Taxonomy" id="2933272"/>
    <lineage>
        <taxon>Bacteria</taxon>
        <taxon>Pseudomonadati</taxon>
        <taxon>Pseudomonadota</taxon>
        <taxon>Alphaproteobacteria</taxon>
        <taxon>Hyphomicrobiales</taxon>
        <taxon>Stappiaceae</taxon>
        <taxon>Roseibium</taxon>
    </lineage>
</organism>
<keyword evidence="1" id="KW-0472">Membrane</keyword>
<dbReference type="RefSeq" id="WP_248157238.1">
    <property type="nucleotide sequence ID" value="NZ_JALNMJ010000016.1"/>
</dbReference>
<name>A0ABT0GZ32_9HYPH</name>
<sequence length="375" mass="40358">MGESQAINAWSELEGVYKTVQTQVNGFMSEASICGVNLIRDVPTRIEYMTMIRAEADAMLEQARANKKAAKEIFDRIFERRNELRLIQQNKATATTNIISKLITKDRTKAQLLIKAAKQLAEEGKISVQIADGVSDAEALKKIMATDDFDDVLIKAIDNAGGSRKTISPTNMKVRGAGLLILTVALAGFDIYTSQDKSFATTKNVSSIAGGAGGAWALAAAGLAVGGPVGGAIGLLVGGFAGSYAAEEIHFQARGINVNPKINELVQKHFGWSADEDGLAYDAHKEFLGDMVSVYLLFSNLNEKRNSDADDVAVPYIKVAQKVLEKHPNGALADGLKSKTGQALIDLLYAILDAGWTDDVEYSLMSWLKKQKGAK</sequence>
<proteinExistence type="predicted"/>
<keyword evidence="3" id="KW-1185">Reference proteome</keyword>
<evidence type="ECO:0000313" key="3">
    <source>
        <dbReference type="Proteomes" id="UP001431221"/>
    </source>
</evidence>
<keyword evidence="1" id="KW-0812">Transmembrane</keyword>
<gene>
    <name evidence="2" type="ORF">M0H32_20675</name>
</gene>
<evidence type="ECO:0000256" key="1">
    <source>
        <dbReference type="SAM" id="Phobius"/>
    </source>
</evidence>
<reference evidence="2" key="1">
    <citation type="submission" date="2022-04" db="EMBL/GenBank/DDBJ databases">
        <title>Roseibium sp. CAU 1639 isolated from mud.</title>
        <authorList>
            <person name="Kim W."/>
        </authorList>
    </citation>
    <scope>NUCLEOTIDE SEQUENCE</scope>
    <source>
        <strain evidence="2">CAU 1639</strain>
    </source>
</reference>
<accession>A0ABT0GZ32</accession>